<feature type="region of interest" description="Disordered" evidence="1">
    <location>
        <begin position="61"/>
        <end position="85"/>
    </location>
</feature>
<sequence length="85" mass="9070">METGKKEAAMEMVWGRRRAAPPPDEDDEVERTRATKTKNDPLSVYEATLLKLRHGSVQAFTAAPPDATNGGGDGGAVSAQSKQTN</sequence>
<dbReference type="EMBL" id="JACEFO010001657">
    <property type="protein sequence ID" value="KAF8724798.1"/>
    <property type="molecule type" value="Genomic_DNA"/>
</dbReference>
<name>A0A835KDJ6_9POAL</name>
<gene>
    <name evidence="2" type="ORF">HU200_020735</name>
</gene>
<organism evidence="2 3">
    <name type="scientific">Digitaria exilis</name>
    <dbReference type="NCBI Taxonomy" id="1010633"/>
    <lineage>
        <taxon>Eukaryota</taxon>
        <taxon>Viridiplantae</taxon>
        <taxon>Streptophyta</taxon>
        <taxon>Embryophyta</taxon>
        <taxon>Tracheophyta</taxon>
        <taxon>Spermatophyta</taxon>
        <taxon>Magnoliopsida</taxon>
        <taxon>Liliopsida</taxon>
        <taxon>Poales</taxon>
        <taxon>Poaceae</taxon>
        <taxon>PACMAD clade</taxon>
        <taxon>Panicoideae</taxon>
        <taxon>Panicodae</taxon>
        <taxon>Paniceae</taxon>
        <taxon>Anthephorinae</taxon>
        <taxon>Digitaria</taxon>
    </lineage>
</organism>
<dbReference type="Proteomes" id="UP000636709">
    <property type="component" value="Unassembled WGS sequence"/>
</dbReference>
<feature type="region of interest" description="Disordered" evidence="1">
    <location>
        <begin position="1"/>
        <end position="40"/>
    </location>
</feature>
<proteinExistence type="predicted"/>
<accession>A0A835KDJ6</accession>
<reference evidence="2" key="1">
    <citation type="submission" date="2020-07" db="EMBL/GenBank/DDBJ databases">
        <title>Genome sequence and genetic diversity analysis of an under-domesticated orphan crop, white fonio (Digitaria exilis).</title>
        <authorList>
            <person name="Bennetzen J.L."/>
            <person name="Chen S."/>
            <person name="Ma X."/>
            <person name="Wang X."/>
            <person name="Yssel A.E.J."/>
            <person name="Chaluvadi S.R."/>
            <person name="Johnson M."/>
            <person name="Gangashetty P."/>
            <person name="Hamidou F."/>
            <person name="Sanogo M.D."/>
            <person name="Zwaenepoel A."/>
            <person name="Wallace J."/>
            <person name="Van De Peer Y."/>
            <person name="Van Deynze A."/>
        </authorList>
    </citation>
    <scope>NUCLEOTIDE SEQUENCE</scope>
    <source>
        <tissue evidence="2">Leaves</tissue>
    </source>
</reference>
<dbReference type="OrthoDB" id="688023at2759"/>
<evidence type="ECO:0000313" key="2">
    <source>
        <dbReference type="EMBL" id="KAF8724798.1"/>
    </source>
</evidence>
<evidence type="ECO:0000313" key="3">
    <source>
        <dbReference type="Proteomes" id="UP000636709"/>
    </source>
</evidence>
<feature type="compositionally biased region" description="Basic and acidic residues" evidence="1">
    <location>
        <begin position="30"/>
        <end position="39"/>
    </location>
</feature>
<protein>
    <submittedName>
        <fullName evidence="2">Uncharacterized protein</fullName>
    </submittedName>
</protein>
<dbReference type="AlphaFoldDB" id="A0A835KDJ6"/>
<evidence type="ECO:0000256" key="1">
    <source>
        <dbReference type="SAM" id="MobiDB-lite"/>
    </source>
</evidence>
<keyword evidence="3" id="KW-1185">Reference proteome</keyword>
<comment type="caution">
    <text evidence="2">The sequence shown here is derived from an EMBL/GenBank/DDBJ whole genome shotgun (WGS) entry which is preliminary data.</text>
</comment>